<dbReference type="GeneID" id="81619985"/>
<reference evidence="2" key="1">
    <citation type="submission" date="2022-12" db="EMBL/GenBank/DDBJ databases">
        <authorList>
            <person name="Petersen C."/>
        </authorList>
    </citation>
    <scope>NUCLEOTIDE SEQUENCE</scope>
    <source>
        <strain evidence="2">IBT 30728</strain>
    </source>
</reference>
<accession>A0A9W9XL60</accession>
<sequence length="290" mass="32298">MSDDDEYYEWEEDYPFEDVGPDVVDELAASANYEAILFEDPKFEVEDYLSDWEYYSDDYHDDDPSVKQNPGVASQIDAASKSQRSRPKARTNQTRSSKAPDPNTFQGVIWRTPLMSDEYNVMVQIYEPGSGERVALLDNWREIFKSAQPALDKSRLRDRRAKAAVPAEMDFADDELLCEGDEEMDSSDAMSDASSVNNLLEMEDAGDASNTTPEVVESPEPTGPKPSSPLKRGRKRKADVPPVEELDKDDAGGGLSHTRAKRSAAAREAPARASPEISSAPVRRSARHKK</sequence>
<dbReference type="AlphaFoldDB" id="A0A9W9XL60"/>
<reference evidence="2" key="2">
    <citation type="journal article" date="2023" name="IMA Fungus">
        <title>Comparative genomic study of the Penicillium genus elucidates a diverse pangenome and 15 lateral gene transfer events.</title>
        <authorList>
            <person name="Petersen C."/>
            <person name="Sorensen T."/>
            <person name="Nielsen M.R."/>
            <person name="Sondergaard T.E."/>
            <person name="Sorensen J.L."/>
            <person name="Fitzpatrick D.A."/>
            <person name="Frisvad J.C."/>
            <person name="Nielsen K.L."/>
        </authorList>
    </citation>
    <scope>NUCLEOTIDE SEQUENCE</scope>
    <source>
        <strain evidence="2">IBT 30728</strain>
    </source>
</reference>
<name>A0A9W9XL60_9EURO</name>
<keyword evidence="3" id="KW-1185">Reference proteome</keyword>
<dbReference type="Proteomes" id="UP001148312">
    <property type="component" value="Unassembled WGS sequence"/>
</dbReference>
<evidence type="ECO:0000256" key="1">
    <source>
        <dbReference type="SAM" id="MobiDB-lite"/>
    </source>
</evidence>
<comment type="caution">
    <text evidence="2">The sequence shown here is derived from an EMBL/GenBank/DDBJ whole genome shotgun (WGS) entry which is preliminary data.</text>
</comment>
<dbReference type="EMBL" id="JAPWDQ010000001">
    <property type="protein sequence ID" value="KAJ5495016.1"/>
    <property type="molecule type" value="Genomic_DNA"/>
</dbReference>
<gene>
    <name evidence="2" type="ORF">N7539_000132</name>
</gene>
<evidence type="ECO:0000313" key="2">
    <source>
        <dbReference type="EMBL" id="KAJ5495016.1"/>
    </source>
</evidence>
<protein>
    <submittedName>
        <fullName evidence="2">Uncharacterized protein</fullName>
    </submittedName>
</protein>
<evidence type="ECO:0000313" key="3">
    <source>
        <dbReference type="Proteomes" id="UP001148312"/>
    </source>
</evidence>
<dbReference type="RefSeq" id="XP_056794029.1">
    <property type="nucleotide sequence ID" value="XM_056929736.1"/>
</dbReference>
<feature type="region of interest" description="Disordered" evidence="1">
    <location>
        <begin position="59"/>
        <end position="105"/>
    </location>
</feature>
<feature type="compositionally biased region" description="Low complexity" evidence="1">
    <location>
        <begin position="266"/>
        <end position="276"/>
    </location>
</feature>
<feature type="region of interest" description="Disordered" evidence="1">
    <location>
        <begin position="179"/>
        <end position="290"/>
    </location>
</feature>
<organism evidence="2 3">
    <name type="scientific">Penicillium diatomitis</name>
    <dbReference type="NCBI Taxonomy" id="2819901"/>
    <lineage>
        <taxon>Eukaryota</taxon>
        <taxon>Fungi</taxon>
        <taxon>Dikarya</taxon>
        <taxon>Ascomycota</taxon>
        <taxon>Pezizomycotina</taxon>
        <taxon>Eurotiomycetes</taxon>
        <taxon>Eurotiomycetidae</taxon>
        <taxon>Eurotiales</taxon>
        <taxon>Aspergillaceae</taxon>
        <taxon>Penicillium</taxon>
    </lineage>
</organism>
<proteinExistence type="predicted"/>